<proteinExistence type="inferred from homology"/>
<feature type="region of interest" description="Disordered" evidence="12">
    <location>
        <begin position="1"/>
        <end position="32"/>
    </location>
</feature>
<dbReference type="GO" id="GO:0004527">
    <property type="term" value="F:exonuclease activity"/>
    <property type="evidence" value="ECO:0007669"/>
    <property type="project" value="UniProtKB-KW"/>
</dbReference>
<evidence type="ECO:0000256" key="5">
    <source>
        <dbReference type="ARBA" id="ARBA00022801"/>
    </source>
</evidence>
<evidence type="ECO:0000256" key="9">
    <source>
        <dbReference type="PIRSR" id="PIRSR610347-1"/>
    </source>
</evidence>
<dbReference type="SUPFAM" id="SSF56024">
    <property type="entry name" value="Phospholipase D/nuclease"/>
    <property type="match status" value="2"/>
</dbReference>
<evidence type="ECO:0000256" key="7">
    <source>
        <dbReference type="ARBA" id="ARBA00023204"/>
    </source>
</evidence>
<dbReference type="OrthoDB" id="47785at2759"/>
<dbReference type="GO" id="GO:0005634">
    <property type="term" value="C:nucleus"/>
    <property type="evidence" value="ECO:0007669"/>
    <property type="project" value="UniProtKB-SubCell"/>
</dbReference>
<dbReference type="GO" id="GO:0017005">
    <property type="term" value="F:3'-tyrosyl-DNA phosphodiesterase activity"/>
    <property type="evidence" value="ECO:0007669"/>
    <property type="project" value="TreeGrafter"/>
</dbReference>
<comment type="caution">
    <text evidence="13">The sequence shown here is derived from an EMBL/GenBank/DDBJ whole genome shotgun (WGS) entry which is preliminary data.</text>
</comment>
<feature type="active site" description="Nucleophile" evidence="9">
    <location>
        <position position="152"/>
    </location>
</feature>
<organism evidence="13 14">
    <name type="scientific">Saccharata proteae CBS 121410</name>
    <dbReference type="NCBI Taxonomy" id="1314787"/>
    <lineage>
        <taxon>Eukaryota</taxon>
        <taxon>Fungi</taxon>
        <taxon>Dikarya</taxon>
        <taxon>Ascomycota</taxon>
        <taxon>Pezizomycotina</taxon>
        <taxon>Dothideomycetes</taxon>
        <taxon>Dothideomycetes incertae sedis</taxon>
        <taxon>Botryosphaeriales</taxon>
        <taxon>Saccharataceae</taxon>
        <taxon>Saccharata</taxon>
    </lineage>
</organism>
<evidence type="ECO:0000313" key="13">
    <source>
        <dbReference type="EMBL" id="KAF2091988.1"/>
    </source>
</evidence>
<evidence type="ECO:0000256" key="1">
    <source>
        <dbReference type="ARBA" id="ARBA00004123"/>
    </source>
</evidence>
<dbReference type="Gene3D" id="3.30.870.10">
    <property type="entry name" value="Endonuclease Chain A"/>
    <property type="match status" value="2"/>
</dbReference>
<dbReference type="PANTHER" id="PTHR12415:SF0">
    <property type="entry name" value="TYROSYL-DNA PHOSPHODIESTERASE 1"/>
    <property type="match status" value="1"/>
</dbReference>
<dbReference type="InterPro" id="IPR010347">
    <property type="entry name" value="Tdp1"/>
</dbReference>
<dbReference type="FunFam" id="3.30.870.10:FF:000038">
    <property type="entry name" value="Probable tyrosyl-DNA phosphodiesterase"/>
    <property type="match status" value="1"/>
</dbReference>
<evidence type="ECO:0000313" key="14">
    <source>
        <dbReference type="Proteomes" id="UP000799776"/>
    </source>
</evidence>
<keyword evidence="14" id="KW-1185">Reference proteome</keyword>
<dbReference type="AlphaFoldDB" id="A0A9P4I2U4"/>
<keyword evidence="6" id="KW-0269">Exonuclease</keyword>
<dbReference type="Pfam" id="PF06087">
    <property type="entry name" value="Tyr-DNA_phospho"/>
    <property type="match status" value="1"/>
</dbReference>
<dbReference type="EMBL" id="ML978711">
    <property type="protein sequence ID" value="KAF2091988.1"/>
    <property type="molecule type" value="Genomic_DNA"/>
</dbReference>
<dbReference type="CDD" id="cd09123">
    <property type="entry name" value="PLDc_Tdp1_2"/>
    <property type="match status" value="1"/>
</dbReference>
<gene>
    <name evidence="13" type="ORF">K490DRAFT_931</name>
</gene>
<name>A0A9P4I2U4_9PEZI</name>
<evidence type="ECO:0000256" key="12">
    <source>
        <dbReference type="SAM" id="MobiDB-lite"/>
    </source>
</evidence>
<keyword evidence="7" id="KW-0234">DNA repair</keyword>
<comment type="subcellular location">
    <subcellularLocation>
        <location evidence="1">Nucleus</location>
    </subcellularLocation>
</comment>
<feature type="binding site" evidence="10">
    <location>
        <position position="408"/>
    </location>
    <ligand>
        <name>substrate</name>
    </ligand>
</feature>
<evidence type="ECO:0000256" key="11">
    <source>
        <dbReference type="PIRSR" id="PIRSR610347-3"/>
    </source>
</evidence>
<keyword evidence="8" id="KW-0539">Nucleus</keyword>
<dbReference type="PANTHER" id="PTHR12415">
    <property type="entry name" value="TYROSYL-DNA PHOSPHODIESTERASE 1"/>
    <property type="match status" value="1"/>
</dbReference>
<feature type="active site" description="Proton donor/acceptor" evidence="9">
    <location>
        <position position="406"/>
    </location>
</feature>
<keyword evidence="3" id="KW-0540">Nuclease</keyword>
<feature type="non-terminal residue" evidence="13">
    <location>
        <position position="1"/>
    </location>
</feature>
<sequence>LTSLSRSISPPPGSRNITPGPSAAPASVDQHITPDNVPLKPSKQKCTFVPSPVQLSKIRDLPPSANIDTVCLKDLLCDPMIRELWLFDYLFDIDFVMAALDEDVRSIVQVKIIHGSWRRDDTHRIALENEAAQYSNVQLITAYMPEAFGTHHTKMMIMIRHDENAQVVIHTANMIHQDWANLSQAVWRSPLLPLIRVPDQEEVAKSLPIGSGRRFKTDLLHYLSAYGNRLTALISQLRNHDFSSVRAALIASVPSRQQSKDVQPAQRTAWGWRGLREILRTISCQTKERSAAVIVVQVSSIASLGQSNTWLTEFRDHLSCSADTNAAGGFTPGTPKLKIVYPTTDEIRGSLDGYGSGGSIHMKTQTAAQQKQLHYIQPFLHRWAGRAPGSRFSSAGKALRQRAAPHIKTYVRFADETQTRVDWAMVTSANLSTQAWGALPKGAGEVRICSYEVGVVVWPALFAGCASDGKGKEAVMVPVFGKDVPSTLQEMEDDKVVVGFRMPYDLPLAPYSSSDTPWCASAPHLEPDWKGQ</sequence>
<evidence type="ECO:0000256" key="2">
    <source>
        <dbReference type="ARBA" id="ARBA00010205"/>
    </source>
</evidence>
<evidence type="ECO:0000256" key="6">
    <source>
        <dbReference type="ARBA" id="ARBA00022839"/>
    </source>
</evidence>
<accession>A0A9P4I2U4</accession>
<feature type="binding site" evidence="10">
    <location>
        <position position="154"/>
    </location>
    <ligand>
        <name>substrate</name>
    </ligand>
</feature>
<dbReference type="GO" id="GO:0003690">
    <property type="term" value="F:double-stranded DNA binding"/>
    <property type="evidence" value="ECO:0007669"/>
    <property type="project" value="TreeGrafter"/>
</dbReference>
<reference evidence="13" key="1">
    <citation type="journal article" date="2020" name="Stud. Mycol.">
        <title>101 Dothideomycetes genomes: a test case for predicting lifestyles and emergence of pathogens.</title>
        <authorList>
            <person name="Haridas S."/>
            <person name="Albert R."/>
            <person name="Binder M."/>
            <person name="Bloem J."/>
            <person name="Labutti K."/>
            <person name="Salamov A."/>
            <person name="Andreopoulos B."/>
            <person name="Baker S."/>
            <person name="Barry K."/>
            <person name="Bills G."/>
            <person name="Bluhm B."/>
            <person name="Cannon C."/>
            <person name="Castanera R."/>
            <person name="Culley D."/>
            <person name="Daum C."/>
            <person name="Ezra D."/>
            <person name="Gonzalez J."/>
            <person name="Henrissat B."/>
            <person name="Kuo A."/>
            <person name="Liang C."/>
            <person name="Lipzen A."/>
            <person name="Lutzoni F."/>
            <person name="Magnuson J."/>
            <person name="Mondo S."/>
            <person name="Nolan M."/>
            <person name="Ohm R."/>
            <person name="Pangilinan J."/>
            <person name="Park H.-J."/>
            <person name="Ramirez L."/>
            <person name="Alfaro M."/>
            <person name="Sun H."/>
            <person name="Tritt A."/>
            <person name="Yoshinaga Y."/>
            <person name="Zwiers L.-H."/>
            <person name="Turgeon B."/>
            <person name="Goodwin S."/>
            <person name="Spatafora J."/>
            <person name="Crous P."/>
            <person name="Grigoriev I."/>
        </authorList>
    </citation>
    <scope>NUCLEOTIDE SEQUENCE</scope>
    <source>
        <strain evidence="13">CBS 121410</strain>
    </source>
</reference>
<evidence type="ECO:0000256" key="4">
    <source>
        <dbReference type="ARBA" id="ARBA00022763"/>
    </source>
</evidence>
<protein>
    <submittedName>
        <fullName evidence="13">Tyrosyl-DNA phosphodiesterase</fullName>
    </submittedName>
</protein>
<evidence type="ECO:0000256" key="8">
    <source>
        <dbReference type="ARBA" id="ARBA00023242"/>
    </source>
</evidence>
<evidence type="ECO:0000256" key="3">
    <source>
        <dbReference type="ARBA" id="ARBA00022722"/>
    </source>
</evidence>
<dbReference type="GO" id="GO:0006281">
    <property type="term" value="P:DNA repair"/>
    <property type="evidence" value="ECO:0007669"/>
    <property type="project" value="UniProtKB-KW"/>
</dbReference>
<keyword evidence="4" id="KW-0227">DNA damage</keyword>
<dbReference type="GO" id="GO:0003697">
    <property type="term" value="F:single-stranded DNA binding"/>
    <property type="evidence" value="ECO:0007669"/>
    <property type="project" value="TreeGrafter"/>
</dbReference>
<keyword evidence="5" id="KW-0378">Hydrolase</keyword>
<feature type="non-terminal residue" evidence="13">
    <location>
        <position position="532"/>
    </location>
</feature>
<evidence type="ECO:0000256" key="10">
    <source>
        <dbReference type="PIRSR" id="PIRSR610347-2"/>
    </source>
</evidence>
<feature type="site" description="Interaction with DNA" evidence="11">
    <location>
        <position position="432"/>
    </location>
</feature>
<comment type="similarity">
    <text evidence="2">Belongs to the tyrosyl-DNA phosphodiesterase family.</text>
</comment>
<dbReference type="Proteomes" id="UP000799776">
    <property type="component" value="Unassembled WGS sequence"/>
</dbReference>